<sequence length="130" mass="14657">MNVKKLSMRAVATAADCNVATVFKVEHDKPVSYETFERILIEGLGYGVKTKVYKELQALWIEMRGSGNTFNLELSEELANVAVNKRMEELMKKVAPLLQNIPFEMEEDFLKALANKKIIKLIPGLVKLGD</sequence>
<dbReference type="AlphaFoldDB" id="A0A2S7TXE0"/>
<evidence type="ECO:0000313" key="2">
    <source>
        <dbReference type="Proteomes" id="UP000239907"/>
    </source>
</evidence>
<dbReference type="Proteomes" id="UP000239907">
    <property type="component" value="Unassembled WGS sequence"/>
</dbReference>
<comment type="caution">
    <text evidence="1">The sequence shown here is derived from an EMBL/GenBank/DDBJ whole genome shotgun (WGS) entry which is preliminary data.</text>
</comment>
<dbReference type="EMBL" id="MQWA01000001">
    <property type="protein sequence ID" value="PQJ27425.1"/>
    <property type="molecule type" value="Genomic_DNA"/>
</dbReference>
<keyword evidence="2" id="KW-1185">Reference proteome</keyword>
<accession>A0A2S7TXE0</accession>
<name>A0A2S7TXE0_9BACT</name>
<organism evidence="1 2">
    <name type="scientific">Rubritalea profundi</name>
    <dbReference type="NCBI Taxonomy" id="1658618"/>
    <lineage>
        <taxon>Bacteria</taxon>
        <taxon>Pseudomonadati</taxon>
        <taxon>Verrucomicrobiota</taxon>
        <taxon>Verrucomicrobiia</taxon>
        <taxon>Verrucomicrobiales</taxon>
        <taxon>Rubritaleaceae</taxon>
        <taxon>Rubritalea</taxon>
    </lineage>
</organism>
<gene>
    <name evidence="1" type="ORF">BSZ32_02210</name>
</gene>
<protein>
    <submittedName>
        <fullName evidence="1">Uncharacterized protein</fullName>
    </submittedName>
</protein>
<proteinExistence type="predicted"/>
<evidence type="ECO:0000313" key="1">
    <source>
        <dbReference type="EMBL" id="PQJ27425.1"/>
    </source>
</evidence>
<reference evidence="1 2" key="1">
    <citation type="submission" date="2016-12" db="EMBL/GenBank/DDBJ databases">
        <title>Study of bacterial adaptation to deep sea.</title>
        <authorList>
            <person name="Song J."/>
            <person name="Yoshizawa S."/>
            <person name="Kogure K."/>
        </authorList>
    </citation>
    <scope>NUCLEOTIDE SEQUENCE [LARGE SCALE GENOMIC DNA]</scope>
    <source>
        <strain evidence="1 2">SAORIC-165</strain>
    </source>
</reference>